<dbReference type="EMBL" id="LQOJ01000051">
    <property type="protein sequence ID" value="ORU99788.1"/>
    <property type="molecule type" value="Genomic_DNA"/>
</dbReference>
<dbReference type="STRING" id="1793.AWC04_16335"/>
<keyword evidence="3" id="KW-1185">Reference proteome</keyword>
<protein>
    <recommendedName>
        <fullName evidence="4">Transmembrane protein</fullName>
    </recommendedName>
</protein>
<proteinExistence type="predicted"/>
<name>A0A1X1R5F3_MYCFA</name>
<keyword evidence="1" id="KW-0472">Membrane</keyword>
<evidence type="ECO:0000256" key="1">
    <source>
        <dbReference type="SAM" id="Phobius"/>
    </source>
</evidence>
<keyword evidence="1" id="KW-1133">Transmembrane helix</keyword>
<feature type="transmembrane region" description="Helical" evidence="1">
    <location>
        <begin position="52"/>
        <end position="70"/>
    </location>
</feature>
<dbReference type="AlphaFoldDB" id="A0A1X1R5F3"/>
<keyword evidence="1" id="KW-0812">Transmembrane</keyword>
<accession>A0A1X1R5F3</accession>
<gene>
    <name evidence="2" type="ORF">AWC04_16335</name>
</gene>
<organism evidence="2 3">
    <name type="scientific">Mycolicibacterium fallax</name>
    <name type="common">Mycobacterium fallax</name>
    <dbReference type="NCBI Taxonomy" id="1793"/>
    <lineage>
        <taxon>Bacteria</taxon>
        <taxon>Bacillati</taxon>
        <taxon>Actinomycetota</taxon>
        <taxon>Actinomycetes</taxon>
        <taxon>Mycobacteriales</taxon>
        <taxon>Mycobacteriaceae</taxon>
        <taxon>Mycolicibacterium</taxon>
    </lineage>
</organism>
<evidence type="ECO:0000313" key="2">
    <source>
        <dbReference type="EMBL" id="ORU99788.1"/>
    </source>
</evidence>
<comment type="caution">
    <text evidence="2">The sequence shown here is derived from an EMBL/GenBank/DDBJ whole genome shotgun (WGS) entry which is preliminary data.</text>
</comment>
<dbReference type="Proteomes" id="UP000193484">
    <property type="component" value="Unassembled WGS sequence"/>
</dbReference>
<feature type="transmembrane region" description="Helical" evidence="1">
    <location>
        <begin position="77"/>
        <end position="98"/>
    </location>
</feature>
<reference evidence="2 3" key="1">
    <citation type="submission" date="2016-01" db="EMBL/GenBank/DDBJ databases">
        <title>The new phylogeny of the genus Mycobacterium.</title>
        <authorList>
            <person name="Tarcisio F."/>
            <person name="Conor M."/>
            <person name="Antonella G."/>
            <person name="Elisabetta G."/>
            <person name="Giulia F.S."/>
            <person name="Sara T."/>
            <person name="Anna F."/>
            <person name="Clotilde B."/>
            <person name="Roberto B."/>
            <person name="Veronica D.S."/>
            <person name="Fabio R."/>
            <person name="Monica P."/>
            <person name="Olivier J."/>
            <person name="Enrico T."/>
            <person name="Nicola S."/>
        </authorList>
    </citation>
    <scope>NUCLEOTIDE SEQUENCE [LARGE SCALE GENOMIC DNA]</scope>
    <source>
        <strain evidence="2 3">DSM 44179</strain>
    </source>
</reference>
<evidence type="ECO:0008006" key="4">
    <source>
        <dbReference type="Google" id="ProtNLM"/>
    </source>
</evidence>
<sequence>MIRPGWLVALSATVVMVSAWLPWLTTQAGGGGRVSAAGGAVGSLAAPDGFGAGQLILLLCSVLLVAAAMAARDLMPLTAAIATLVLSLGLCVLIWWYHHSSVGGAVGAGYGWYLGATGAGAAAALSVWTLVGALRSR</sequence>
<feature type="transmembrane region" description="Helical" evidence="1">
    <location>
        <begin position="110"/>
        <end position="134"/>
    </location>
</feature>
<evidence type="ECO:0000313" key="3">
    <source>
        <dbReference type="Proteomes" id="UP000193484"/>
    </source>
</evidence>